<proteinExistence type="predicted"/>
<dbReference type="AlphaFoldDB" id="A0A0G8FAZ1"/>
<keyword evidence="1" id="KW-0472">Membrane</keyword>
<feature type="transmembrane region" description="Helical" evidence="1">
    <location>
        <begin position="25"/>
        <end position="48"/>
    </location>
</feature>
<keyword evidence="1" id="KW-0812">Transmembrane</keyword>
<reference evidence="2 3" key="1">
    <citation type="submission" date="2015-04" db="EMBL/GenBank/DDBJ databases">
        <title>Draft Genome Sequences of Eight Spore-Forming Food Isolates of Bacillus cereus Genome sequencing.</title>
        <authorList>
            <person name="Krawcyk A.O."/>
            <person name="de Jong A."/>
            <person name="Eijlander R.T."/>
            <person name="Berendsen E.M."/>
            <person name="Holsappel S."/>
            <person name="Wells-Bennik M."/>
            <person name="Kuipers O.P."/>
        </authorList>
    </citation>
    <scope>NUCLEOTIDE SEQUENCE [LARGE SCALE GENOMIC DNA]</scope>
    <source>
        <strain evidence="2 3">B4077</strain>
    </source>
</reference>
<comment type="caution">
    <text evidence="2">The sequence shown here is derived from an EMBL/GenBank/DDBJ whole genome shotgun (WGS) entry which is preliminary data.</text>
</comment>
<accession>A0A0G8FAZ1</accession>
<feature type="transmembrane region" description="Helical" evidence="1">
    <location>
        <begin position="68"/>
        <end position="84"/>
    </location>
</feature>
<sequence>MWKIKEEDLDQFRVTCKSRLSPEGALGFMIGTIVYVSVMMFFLIGTLVTFGWDYYTTFFEKTIVRMELVLYSLQIIFLILYSFPKARFKFQKLQTIVVLLYAFQLGTILFTALILPGMSDYTIDGITLVYVGFLFIGAVIIHIVTTIDTFKQASEGAYSMNERSASFFSKTKETMMKGALIYVLILLILIYFHNDYAFDTFIGYVIGTVLLYTVAVGSAEFQLLVYCRFKFKSFNMTWEENERMRGRTRKPNQKFKKKSK</sequence>
<feature type="transmembrane region" description="Helical" evidence="1">
    <location>
        <begin position="204"/>
        <end position="226"/>
    </location>
</feature>
<dbReference type="EMBL" id="LCYI01000002">
    <property type="protein sequence ID" value="KLA33698.1"/>
    <property type="molecule type" value="Genomic_DNA"/>
</dbReference>
<dbReference type="PATRIC" id="fig|1396.428.peg.4534"/>
<feature type="transmembrane region" description="Helical" evidence="1">
    <location>
        <begin position="127"/>
        <end position="150"/>
    </location>
</feature>
<evidence type="ECO:0000256" key="1">
    <source>
        <dbReference type="SAM" id="Phobius"/>
    </source>
</evidence>
<keyword evidence="1" id="KW-1133">Transmembrane helix</keyword>
<feature type="transmembrane region" description="Helical" evidence="1">
    <location>
        <begin position="174"/>
        <end position="192"/>
    </location>
</feature>
<dbReference type="Proteomes" id="UP000035214">
    <property type="component" value="Unassembled WGS sequence"/>
</dbReference>
<organism evidence="2 3">
    <name type="scientific">Bacillus cereus</name>
    <dbReference type="NCBI Taxonomy" id="1396"/>
    <lineage>
        <taxon>Bacteria</taxon>
        <taxon>Bacillati</taxon>
        <taxon>Bacillota</taxon>
        <taxon>Bacilli</taxon>
        <taxon>Bacillales</taxon>
        <taxon>Bacillaceae</taxon>
        <taxon>Bacillus</taxon>
        <taxon>Bacillus cereus group</taxon>
    </lineage>
</organism>
<feature type="transmembrane region" description="Helical" evidence="1">
    <location>
        <begin position="96"/>
        <end position="115"/>
    </location>
</feature>
<evidence type="ECO:0000313" key="2">
    <source>
        <dbReference type="EMBL" id="KLA33698.1"/>
    </source>
</evidence>
<evidence type="ECO:0000313" key="3">
    <source>
        <dbReference type="Proteomes" id="UP000035214"/>
    </source>
</evidence>
<dbReference type="RefSeq" id="WP_046953660.1">
    <property type="nucleotide sequence ID" value="NZ_LCYI01000002.1"/>
</dbReference>
<name>A0A0G8FAZ1_BACCE</name>
<protein>
    <submittedName>
        <fullName evidence="2">Uncharacterized protein</fullName>
    </submittedName>
</protein>
<gene>
    <name evidence="2" type="ORF">B4077_2110</name>
</gene>